<evidence type="ECO:0000313" key="2">
    <source>
        <dbReference type="Proteomes" id="UP000504633"/>
    </source>
</evidence>
<keyword evidence="2" id="KW-1185">Reference proteome</keyword>
<feature type="region of interest" description="Disordered" evidence="1">
    <location>
        <begin position="1"/>
        <end position="29"/>
    </location>
</feature>
<feature type="compositionally biased region" description="Polar residues" evidence="1">
    <location>
        <begin position="1"/>
        <end position="19"/>
    </location>
</feature>
<accession>A0A6J1MDZ2</accession>
<dbReference type="OrthoDB" id="7762929at2759"/>
<evidence type="ECO:0000256" key="1">
    <source>
        <dbReference type="SAM" id="MobiDB-lite"/>
    </source>
</evidence>
<dbReference type="RefSeq" id="XP_023175215.2">
    <property type="nucleotide sequence ID" value="XM_023319447.2"/>
</dbReference>
<dbReference type="RefSeq" id="XP_023175213.2">
    <property type="nucleotide sequence ID" value="XM_023319445.2"/>
</dbReference>
<proteinExistence type="predicted"/>
<dbReference type="KEGG" id="dhe:111602414"/>
<dbReference type="AlphaFoldDB" id="A0A6J1MDZ2"/>
<sequence length="168" mass="19767">MPNPSWGSSRVIGNSNKSSIFPDDRRRRPQLFVPPSERRAERTQMSLLLGWEYGREWQTERNEVERRNNMRSSNRFIQPDYHWWLKKRTTALDRRQLYTRSRPSKTYILSAFATSRRLRQGQKQSQVHPELGTADDVKCKCADCQQTQCRHASTDQTPASARGNTRQI</sequence>
<dbReference type="Proteomes" id="UP000504633">
    <property type="component" value="Unplaced"/>
</dbReference>
<reference evidence="3 4" key="1">
    <citation type="submission" date="2025-04" db="UniProtKB">
        <authorList>
            <consortium name="RefSeq"/>
        </authorList>
    </citation>
    <scope>IDENTIFICATION</scope>
    <source>
        <strain evidence="3 4">15085-1641.00</strain>
        <tissue evidence="3 4">Whole body</tissue>
    </source>
</reference>
<gene>
    <name evidence="3 4 5" type="primary">LOC111602414</name>
</gene>
<name>A0A6J1MDZ2_DROHY</name>
<dbReference type="GeneID" id="111602414"/>
<dbReference type="OMA" id="CECADCK"/>
<organism evidence="2 5">
    <name type="scientific">Drosophila hydei</name>
    <name type="common">Fruit fly</name>
    <dbReference type="NCBI Taxonomy" id="7224"/>
    <lineage>
        <taxon>Eukaryota</taxon>
        <taxon>Metazoa</taxon>
        <taxon>Ecdysozoa</taxon>
        <taxon>Arthropoda</taxon>
        <taxon>Hexapoda</taxon>
        <taxon>Insecta</taxon>
        <taxon>Pterygota</taxon>
        <taxon>Neoptera</taxon>
        <taxon>Endopterygota</taxon>
        <taxon>Diptera</taxon>
        <taxon>Brachycera</taxon>
        <taxon>Muscomorpha</taxon>
        <taxon>Ephydroidea</taxon>
        <taxon>Drosophilidae</taxon>
        <taxon>Drosophila</taxon>
    </lineage>
</organism>
<protein>
    <submittedName>
        <fullName evidence="3 4">Uncharacterized protein LOC111602414</fullName>
    </submittedName>
</protein>
<evidence type="ECO:0000313" key="4">
    <source>
        <dbReference type="RefSeq" id="XP_023175214.2"/>
    </source>
</evidence>
<evidence type="ECO:0000313" key="5">
    <source>
        <dbReference type="RefSeq" id="XP_023175215.2"/>
    </source>
</evidence>
<dbReference type="RefSeq" id="XP_023175214.2">
    <property type="nucleotide sequence ID" value="XM_023319446.2"/>
</dbReference>
<evidence type="ECO:0000313" key="3">
    <source>
        <dbReference type="RefSeq" id="XP_023175213.2"/>
    </source>
</evidence>